<dbReference type="Proteomes" id="UP000186391">
    <property type="component" value="Unassembled WGS sequence"/>
</dbReference>
<keyword evidence="3" id="KW-1185">Reference proteome</keyword>
<name>A0A1U7GSP9_9CYAN</name>
<organism evidence="2 3">
    <name type="scientific">Fischerella major NIES-592</name>
    <dbReference type="NCBI Taxonomy" id="210994"/>
    <lineage>
        <taxon>Bacteria</taxon>
        <taxon>Bacillati</taxon>
        <taxon>Cyanobacteriota</taxon>
        <taxon>Cyanophyceae</taxon>
        <taxon>Nostocales</taxon>
        <taxon>Hapalosiphonaceae</taxon>
        <taxon>Fischerella</taxon>
    </lineage>
</organism>
<feature type="region of interest" description="Disordered" evidence="1">
    <location>
        <begin position="93"/>
        <end position="115"/>
    </location>
</feature>
<reference evidence="2 3" key="1">
    <citation type="submission" date="2016-11" db="EMBL/GenBank/DDBJ databases">
        <title>Draft Genome Sequences of Nine Cyanobacterial Strains from Diverse Habitats.</title>
        <authorList>
            <person name="Zhu T."/>
            <person name="Hou S."/>
            <person name="Lu X."/>
            <person name="Hess W.R."/>
        </authorList>
    </citation>
    <scope>NUCLEOTIDE SEQUENCE [LARGE SCALE GENOMIC DNA]</scope>
    <source>
        <strain evidence="2 3">NIES-592</strain>
    </source>
</reference>
<feature type="region of interest" description="Disordered" evidence="1">
    <location>
        <begin position="30"/>
        <end position="54"/>
    </location>
</feature>
<gene>
    <name evidence="2" type="ORF">NIES592_23845</name>
</gene>
<comment type="caution">
    <text evidence="2">The sequence shown here is derived from an EMBL/GenBank/DDBJ whole genome shotgun (WGS) entry which is preliminary data.</text>
</comment>
<dbReference type="AlphaFoldDB" id="A0A1U7GSP9"/>
<feature type="compositionally biased region" description="Basic and acidic residues" evidence="1">
    <location>
        <begin position="30"/>
        <end position="40"/>
    </location>
</feature>
<evidence type="ECO:0000313" key="2">
    <source>
        <dbReference type="EMBL" id="OKH10814.1"/>
    </source>
</evidence>
<protein>
    <submittedName>
        <fullName evidence="2">Uncharacterized protein</fullName>
    </submittedName>
</protein>
<evidence type="ECO:0000313" key="3">
    <source>
        <dbReference type="Proteomes" id="UP000186391"/>
    </source>
</evidence>
<feature type="compositionally biased region" description="Polar residues" evidence="1">
    <location>
        <begin position="42"/>
        <end position="54"/>
    </location>
</feature>
<dbReference type="RefSeq" id="WP_073557114.1">
    <property type="nucleotide sequence ID" value="NZ_MRCA01000030.1"/>
</dbReference>
<accession>A0A1U7GSP9</accession>
<evidence type="ECO:0000256" key="1">
    <source>
        <dbReference type="SAM" id="MobiDB-lite"/>
    </source>
</evidence>
<dbReference type="OrthoDB" id="481219at2"/>
<proteinExistence type="predicted"/>
<sequence>MIATRKHFGAAIDKLSPIVIQTELDFTRGHKEQPDLDKTPSKKSQNLSQQDEPRSQTALVSICPSCKSQTIKLDDGCGVCGWLPENLLGDKINQQQEISPSKTRRRKGEGSGSIHWKTCKRKDKSTGLIIAEYLQPWYHYEIWREGDRLKKGTVYISEKLLGKVEKLEKQKAPVREILKLLGVAI</sequence>
<dbReference type="EMBL" id="MRCA01000030">
    <property type="protein sequence ID" value="OKH10814.1"/>
    <property type="molecule type" value="Genomic_DNA"/>
</dbReference>